<dbReference type="AlphaFoldDB" id="A0AAW1GKP1"/>
<feature type="compositionally biased region" description="Basic residues" evidence="1">
    <location>
        <begin position="1"/>
        <end position="15"/>
    </location>
</feature>
<sequence>MKRIPLIKFPLRHPKSSTSSSGIESQTKATAGSVSANKVSTSKSDVPSPPSSSGGGGKASLQPKRTPLSDKEIEAVLLGGSV</sequence>
<evidence type="ECO:0000313" key="3">
    <source>
        <dbReference type="Proteomes" id="UP001443914"/>
    </source>
</evidence>
<keyword evidence="3" id="KW-1185">Reference proteome</keyword>
<reference evidence="2" key="1">
    <citation type="submission" date="2024-03" db="EMBL/GenBank/DDBJ databases">
        <title>WGS assembly of Saponaria officinalis var. Norfolk2.</title>
        <authorList>
            <person name="Jenkins J."/>
            <person name="Shu S."/>
            <person name="Grimwood J."/>
            <person name="Barry K."/>
            <person name="Goodstein D."/>
            <person name="Schmutz J."/>
            <person name="Leebens-Mack J."/>
            <person name="Osbourn A."/>
        </authorList>
    </citation>
    <scope>NUCLEOTIDE SEQUENCE [LARGE SCALE GENOMIC DNA]</scope>
    <source>
        <strain evidence="2">JIC</strain>
    </source>
</reference>
<protein>
    <submittedName>
        <fullName evidence="2">Uncharacterized protein</fullName>
    </submittedName>
</protein>
<proteinExistence type="predicted"/>
<dbReference type="EMBL" id="JBDFQZ010000014">
    <property type="protein sequence ID" value="KAK9665267.1"/>
    <property type="molecule type" value="Genomic_DNA"/>
</dbReference>
<organism evidence="2 3">
    <name type="scientific">Saponaria officinalis</name>
    <name type="common">Common soapwort</name>
    <name type="synonym">Lychnis saponaria</name>
    <dbReference type="NCBI Taxonomy" id="3572"/>
    <lineage>
        <taxon>Eukaryota</taxon>
        <taxon>Viridiplantae</taxon>
        <taxon>Streptophyta</taxon>
        <taxon>Embryophyta</taxon>
        <taxon>Tracheophyta</taxon>
        <taxon>Spermatophyta</taxon>
        <taxon>Magnoliopsida</taxon>
        <taxon>eudicotyledons</taxon>
        <taxon>Gunneridae</taxon>
        <taxon>Pentapetalae</taxon>
        <taxon>Caryophyllales</taxon>
        <taxon>Caryophyllaceae</taxon>
        <taxon>Caryophylleae</taxon>
        <taxon>Saponaria</taxon>
    </lineage>
</organism>
<dbReference type="Proteomes" id="UP001443914">
    <property type="component" value="Unassembled WGS sequence"/>
</dbReference>
<name>A0AAW1GKP1_SAPOF</name>
<comment type="caution">
    <text evidence="2">The sequence shown here is derived from an EMBL/GenBank/DDBJ whole genome shotgun (WGS) entry which is preliminary data.</text>
</comment>
<gene>
    <name evidence="2" type="ORF">RND81_14G101600</name>
</gene>
<feature type="compositionally biased region" description="Polar residues" evidence="1">
    <location>
        <begin position="22"/>
        <end position="37"/>
    </location>
</feature>
<feature type="region of interest" description="Disordered" evidence="1">
    <location>
        <begin position="1"/>
        <end position="73"/>
    </location>
</feature>
<evidence type="ECO:0000256" key="1">
    <source>
        <dbReference type="SAM" id="MobiDB-lite"/>
    </source>
</evidence>
<dbReference type="PANTHER" id="PTHR35751:SF3">
    <property type="entry name" value="OS06G0530200 PROTEIN"/>
    <property type="match status" value="1"/>
</dbReference>
<accession>A0AAW1GKP1</accession>
<dbReference type="PANTHER" id="PTHR35751">
    <property type="match status" value="1"/>
</dbReference>
<evidence type="ECO:0000313" key="2">
    <source>
        <dbReference type="EMBL" id="KAK9665267.1"/>
    </source>
</evidence>